<dbReference type="PANTHER" id="PTHR24100:SF151">
    <property type="entry name" value="ICOS LIGAND"/>
    <property type="match status" value="1"/>
</dbReference>
<keyword evidence="8" id="KW-0393">Immunoglobulin domain</keyword>
<evidence type="ECO:0000256" key="4">
    <source>
        <dbReference type="ARBA" id="ARBA00022989"/>
    </source>
</evidence>
<keyword evidence="5 10" id="KW-0472">Membrane</keyword>
<accession>A0A3Q2PNZ9</accession>
<protein>
    <recommendedName>
        <fullName evidence="11">Ig-like domain-containing protein</fullName>
    </recommendedName>
</protein>
<dbReference type="Pfam" id="PF22705">
    <property type="entry name" value="C2-set_3"/>
    <property type="match status" value="1"/>
</dbReference>
<dbReference type="GO" id="GO:0050852">
    <property type="term" value="P:T cell receptor signaling pathway"/>
    <property type="evidence" value="ECO:0007669"/>
    <property type="project" value="TreeGrafter"/>
</dbReference>
<comment type="similarity">
    <text evidence="9">Belongs to the SKINT family.</text>
</comment>
<evidence type="ECO:0000256" key="6">
    <source>
        <dbReference type="ARBA" id="ARBA00023157"/>
    </source>
</evidence>
<evidence type="ECO:0000256" key="3">
    <source>
        <dbReference type="ARBA" id="ARBA00022729"/>
    </source>
</evidence>
<dbReference type="GO" id="GO:1903037">
    <property type="term" value="P:regulation of leukocyte cell-cell adhesion"/>
    <property type="evidence" value="ECO:0007669"/>
    <property type="project" value="UniProtKB-ARBA"/>
</dbReference>
<evidence type="ECO:0000256" key="8">
    <source>
        <dbReference type="ARBA" id="ARBA00023319"/>
    </source>
</evidence>
<evidence type="ECO:0000256" key="7">
    <source>
        <dbReference type="ARBA" id="ARBA00023180"/>
    </source>
</evidence>
<organism evidence="12 13">
    <name type="scientific">Fundulus heteroclitus</name>
    <name type="common">Killifish</name>
    <name type="synonym">Mummichog</name>
    <dbReference type="NCBI Taxonomy" id="8078"/>
    <lineage>
        <taxon>Eukaryota</taxon>
        <taxon>Metazoa</taxon>
        <taxon>Chordata</taxon>
        <taxon>Craniata</taxon>
        <taxon>Vertebrata</taxon>
        <taxon>Euteleostomi</taxon>
        <taxon>Actinopterygii</taxon>
        <taxon>Neopterygii</taxon>
        <taxon>Teleostei</taxon>
        <taxon>Neoteleostei</taxon>
        <taxon>Acanthomorphata</taxon>
        <taxon>Ovalentaria</taxon>
        <taxon>Atherinomorphae</taxon>
        <taxon>Cyprinodontiformes</taxon>
        <taxon>Fundulidae</taxon>
        <taxon>Fundulus</taxon>
    </lineage>
</organism>
<dbReference type="InterPro" id="IPR013106">
    <property type="entry name" value="Ig_V-set"/>
</dbReference>
<keyword evidence="7" id="KW-0325">Glycoprotein</keyword>
<evidence type="ECO:0000259" key="11">
    <source>
        <dbReference type="PROSITE" id="PS50835"/>
    </source>
</evidence>
<dbReference type="PANTHER" id="PTHR24100">
    <property type="entry name" value="BUTYROPHILIN"/>
    <property type="match status" value="1"/>
</dbReference>
<evidence type="ECO:0000256" key="5">
    <source>
        <dbReference type="ARBA" id="ARBA00023136"/>
    </source>
</evidence>
<reference evidence="12" key="2">
    <citation type="submission" date="2025-09" db="UniProtKB">
        <authorList>
            <consortium name="Ensembl"/>
        </authorList>
    </citation>
    <scope>IDENTIFICATION</scope>
</reference>
<dbReference type="GO" id="GO:0005102">
    <property type="term" value="F:signaling receptor binding"/>
    <property type="evidence" value="ECO:0007669"/>
    <property type="project" value="TreeGrafter"/>
</dbReference>
<evidence type="ECO:0000256" key="9">
    <source>
        <dbReference type="ARBA" id="ARBA00038221"/>
    </source>
</evidence>
<keyword evidence="2 10" id="KW-0812">Transmembrane</keyword>
<dbReference type="SUPFAM" id="SSF48726">
    <property type="entry name" value="Immunoglobulin"/>
    <property type="match status" value="2"/>
</dbReference>
<dbReference type="InterPro" id="IPR013783">
    <property type="entry name" value="Ig-like_fold"/>
</dbReference>
<proteinExistence type="inferred from homology"/>
<dbReference type="Proteomes" id="UP000265000">
    <property type="component" value="Unplaced"/>
</dbReference>
<dbReference type="InterPro" id="IPR007110">
    <property type="entry name" value="Ig-like_dom"/>
</dbReference>
<evidence type="ECO:0000256" key="10">
    <source>
        <dbReference type="SAM" id="Phobius"/>
    </source>
</evidence>
<keyword evidence="13" id="KW-1185">Reference proteome</keyword>
<sequence length="290" mass="32511">MVHMLEQLFLNSVFKEVLIGKVMFGFLLLVNTCKGQSLETNQPQLVTAMVGEDVVLPCHLEVAVNVDELVLEWGRLDLNPRLVYVWFEGSEYTDDQNTAYRGRTSLFTDRLRDGDVSLRLKGVRHSDNARFRCYDPKGMKEYFINLLVGSVSSPAISLAGRDGSISGVKLDCSSAGWFPEPEIFWLDGEGSIMSAGAAETIKGPDGLYTVSSRVTVEKRHNNNITCRVQQKDINQTRETHFYVQDGSFVPQPDCSVSVSFAVILAFMVLLEAAAFCWKRRQTKTCKFIES</sequence>
<dbReference type="InterPro" id="IPR050504">
    <property type="entry name" value="IgSF_BTN/MOG"/>
</dbReference>
<dbReference type="STRING" id="8078.ENSFHEP00000015273"/>
<evidence type="ECO:0000256" key="2">
    <source>
        <dbReference type="ARBA" id="ARBA00022692"/>
    </source>
</evidence>
<dbReference type="GO" id="GO:0009897">
    <property type="term" value="C:external side of plasma membrane"/>
    <property type="evidence" value="ECO:0007669"/>
    <property type="project" value="TreeGrafter"/>
</dbReference>
<feature type="domain" description="Ig-like" evidence="11">
    <location>
        <begin position="51"/>
        <end position="133"/>
    </location>
</feature>
<evidence type="ECO:0000313" key="13">
    <source>
        <dbReference type="Proteomes" id="UP000265000"/>
    </source>
</evidence>
<dbReference type="GO" id="GO:0001817">
    <property type="term" value="P:regulation of cytokine production"/>
    <property type="evidence" value="ECO:0007669"/>
    <property type="project" value="TreeGrafter"/>
</dbReference>
<dbReference type="Ensembl" id="ENSFHET00000033132.1">
    <property type="protein sequence ID" value="ENSFHEP00000015273.1"/>
    <property type="gene ID" value="ENSFHEG00000016894.1"/>
</dbReference>
<keyword evidence="6" id="KW-1015">Disulfide bond</keyword>
<comment type="subcellular location">
    <subcellularLocation>
        <location evidence="1">Membrane</location>
    </subcellularLocation>
</comment>
<dbReference type="InterPro" id="IPR053896">
    <property type="entry name" value="BTN3A2-like_Ig-C"/>
</dbReference>
<dbReference type="Pfam" id="PF07686">
    <property type="entry name" value="V-set"/>
    <property type="match status" value="1"/>
</dbReference>
<dbReference type="Gene3D" id="2.60.40.10">
    <property type="entry name" value="Immunoglobulins"/>
    <property type="match status" value="2"/>
</dbReference>
<evidence type="ECO:0000256" key="1">
    <source>
        <dbReference type="ARBA" id="ARBA00004370"/>
    </source>
</evidence>
<dbReference type="PROSITE" id="PS50835">
    <property type="entry name" value="IG_LIKE"/>
    <property type="match status" value="2"/>
</dbReference>
<dbReference type="GeneTree" id="ENSGT01050000244843"/>
<name>A0A3Q2PNZ9_FUNHE</name>
<feature type="transmembrane region" description="Helical" evidence="10">
    <location>
        <begin position="256"/>
        <end position="277"/>
    </location>
</feature>
<dbReference type="FunFam" id="2.60.40.10:FF:000142">
    <property type="entry name" value="V-set domain-containing T-cell activation inhibitor 1"/>
    <property type="match status" value="1"/>
</dbReference>
<keyword evidence="3" id="KW-0732">Signal</keyword>
<keyword evidence="4 10" id="KW-1133">Transmembrane helix</keyword>
<dbReference type="InterPro" id="IPR036179">
    <property type="entry name" value="Ig-like_dom_sf"/>
</dbReference>
<reference evidence="12" key="1">
    <citation type="submission" date="2025-08" db="UniProtKB">
        <authorList>
            <consortium name="Ensembl"/>
        </authorList>
    </citation>
    <scope>IDENTIFICATION</scope>
</reference>
<dbReference type="FunFam" id="2.60.40.10:FF:000088">
    <property type="entry name" value="Butyrophilin subfamily 1 member A1"/>
    <property type="match status" value="1"/>
</dbReference>
<dbReference type="GO" id="GO:0042110">
    <property type="term" value="P:T cell activation"/>
    <property type="evidence" value="ECO:0007669"/>
    <property type="project" value="UniProtKB-ARBA"/>
</dbReference>
<feature type="domain" description="Ig-like" evidence="11">
    <location>
        <begin position="136"/>
        <end position="242"/>
    </location>
</feature>
<dbReference type="AlphaFoldDB" id="A0A3Q2PNZ9"/>
<evidence type="ECO:0000313" key="12">
    <source>
        <dbReference type="Ensembl" id="ENSFHEP00000015273.1"/>
    </source>
</evidence>
<dbReference type="GO" id="GO:0050863">
    <property type="term" value="P:regulation of T cell activation"/>
    <property type="evidence" value="ECO:0007669"/>
    <property type="project" value="UniProtKB-ARBA"/>
</dbReference>